<dbReference type="Gene3D" id="4.10.60.10">
    <property type="entry name" value="Zinc finger, CCHC-type"/>
    <property type="match status" value="1"/>
</dbReference>
<keyword evidence="3" id="KW-0238">DNA-binding</keyword>
<dbReference type="Gene3D" id="3.10.10.10">
    <property type="entry name" value="HIV Type 1 Reverse Transcriptase, subunit A, domain 1"/>
    <property type="match status" value="1"/>
</dbReference>
<dbReference type="EMBL" id="CAJOBF010011525">
    <property type="protein sequence ID" value="CAF4307063.1"/>
    <property type="molecule type" value="Genomic_DNA"/>
</dbReference>
<dbReference type="InterPro" id="IPR050951">
    <property type="entry name" value="Retrovirus_Pol_polyprotein"/>
</dbReference>
<organism evidence="8 9">
    <name type="scientific">Rotaria magnacalcarata</name>
    <dbReference type="NCBI Taxonomy" id="392030"/>
    <lineage>
        <taxon>Eukaryota</taxon>
        <taxon>Metazoa</taxon>
        <taxon>Spiralia</taxon>
        <taxon>Gnathifera</taxon>
        <taxon>Rotifera</taxon>
        <taxon>Eurotatoria</taxon>
        <taxon>Bdelloidea</taxon>
        <taxon>Philodinida</taxon>
        <taxon>Philodinidae</taxon>
        <taxon>Rotaria</taxon>
    </lineage>
</organism>
<reference evidence="8" key="1">
    <citation type="submission" date="2021-02" db="EMBL/GenBank/DDBJ databases">
        <authorList>
            <person name="Nowell W R."/>
        </authorList>
    </citation>
    <scope>NUCLEOTIDE SEQUENCE</scope>
</reference>
<dbReference type="SUPFAM" id="SSF57756">
    <property type="entry name" value="Retrovirus zinc finger-like domains"/>
    <property type="match status" value="1"/>
</dbReference>
<dbReference type="Gene3D" id="3.30.70.270">
    <property type="match status" value="1"/>
</dbReference>
<dbReference type="PROSITE" id="PS50158">
    <property type="entry name" value="ZF_CCHC"/>
    <property type="match status" value="1"/>
</dbReference>
<keyword evidence="5" id="KW-0479">Metal-binding</keyword>
<dbReference type="GO" id="GO:0003677">
    <property type="term" value="F:DNA binding"/>
    <property type="evidence" value="ECO:0007669"/>
    <property type="project" value="UniProtKB-KW"/>
</dbReference>
<name>A0A820ID54_9BILA</name>
<dbReference type="FunFam" id="3.30.70.270:FF:000020">
    <property type="entry name" value="Transposon Tf2-6 polyprotein-like Protein"/>
    <property type="match status" value="1"/>
</dbReference>
<dbReference type="PANTHER" id="PTHR37984:SF5">
    <property type="entry name" value="PROTEIN NYNRIN-LIKE"/>
    <property type="match status" value="1"/>
</dbReference>
<keyword evidence="1" id="KW-0645">Protease</keyword>
<evidence type="ECO:0000313" key="9">
    <source>
        <dbReference type="Proteomes" id="UP000663842"/>
    </source>
</evidence>
<keyword evidence="5" id="KW-0862">Zinc</keyword>
<gene>
    <name evidence="8" type="ORF">UXM345_LOCUS33737</name>
</gene>
<keyword evidence="5" id="KW-0863">Zinc-finger</keyword>
<dbReference type="InterPro" id="IPR043502">
    <property type="entry name" value="DNA/RNA_pol_sf"/>
</dbReference>
<dbReference type="InterPro" id="IPR036875">
    <property type="entry name" value="Znf_CCHC_sf"/>
</dbReference>
<dbReference type="InterPro" id="IPR043128">
    <property type="entry name" value="Rev_trsase/Diguanyl_cyclase"/>
</dbReference>
<evidence type="ECO:0000256" key="3">
    <source>
        <dbReference type="ARBA" id="ARBA00023125"/>
    </source>
</evidence>
<dbReference type="GO" id="GO:0008270">
    <property type="term" value="F:zinc ion binding"/>
    <property type="evidence" value="ECO:0007669"/>
    <property type="project" value="UniProtKB-KW"/>
</dbReference>
<dbReference type="SMART" id="SM00343">
    <property type="entry name" value="ZnF_C2HC"/>
    <property type="match status" value="2"/>
</dbReference>
<dbReference type="AlphaFoldDB" id="A0A820ID54"/>
<evidence type="ECO:0000256" key="2">
    <source>
        <dbReference type="ARBA" id="ARBA00022750"/>
    </source>
</evidence>
<evidence type="ECO:0000256" key="5">
    <source>
        <dbReference type="PROSITE-ProRule" id="PRU00047"/>
    </source>
</evidence>
<dbReference type="Proteomes" id="UP000663842">
    <property type="component" value="Unassembled WGS sequence"/>
</dbReference>
<dbReference type="Pfam" id="PF17919">
    <property type="entry name" value="RT_RNaseH_2"/>
    <property type="match status" value="1"/>
</dbReference>
<evidence type="ECO:0000256" key="6">
    <source>
        <dbReference type="SAM" id="MobiDB-lite"/>
    </source>
</evidence>
<evidence type="ECO:0000259" key="7">
    <source>
        <dbReference type="PROSITE" id="PS50158"/>
    </source>
</evidence>
<proteinExistence type="predicted"/>
<keyword evidence="4" id="KW-0511">Multifunctional enzyme</keyword>
<keyword evidence="2" id="KW-0064">Aspartyl protease</keyword>
<dbReference type="InterPro" id="IPR001878">
    <property type="entry name" value="Znf_CCHC"/>
</dbReference>
<feature type="region of interest" description="Disordered" evidence="6">
    <location>
        <begin position="145"/>
        <end position="168"/>
    </location>
</feature>
<comment type="caution">
    <text evidence="8">The sequence shown here is derived from an EMBL/GenBank/DDBJ whole genome shotgun (WGS) entry which is preliminary data.</text>
</comment>
<dbReference type="PANTHER" id="PTHR37984">
    <property type="entry name" value="PROTEIN CBG26694"/>
    <property type="match status" value="1"/>
</dbReference>
<feature type="non-terminal residue" evidence="8">
    <location>
        <position position="1"/>
    </location>
</feature>
<dbReference type="SUPFAM" id="SSF56672">
    <property type="entry name" value="DNA/RNA polymerases"/>
    <property type="match status" value="1"/>
</dbReference>
<dbReference type="GO" id="GO:0006508">
    <property type="term" value="P:proteolysis"/>
    <property type="evidence" value="ECO:0007669"/>
    <property type="project" value="UniProtKB-KW"/>
</dbReference>
<dbReference type="Gene3D" id="3.10.20.370">
    <property type="match status" value="1"/>
</dbReference>
<protein>
    <recommendedName>
        <fullName evidence="7">CCHC-type domain-containing protein</fullName>
    </recommendedName>
</protein>
<accession>A0A820ID54</accession>
<evidence type="ECO:0000256" key="4">
    <source>
        <dbReference type="ARBA" id="ARBA00023268"/>
    </source>
</evidence>
<feature type="domain" description="CCHC-type" evidence="7">
    <location>
        <begin position="176"/>
        <end position="192"/>
    </location>
</feature>
<dbReference type="GO" id="GO:0004190">
    <property type="term" value="F:aspartic-type endopeptidase activity"/>
    <property type="evidence" value="ECO:0007669"/>
    <property type="project" value="UniProtKB-KW"/>
</dbReference>
<dbReference type="InterPro" id="IPR041577">
    <property type="entry name" value="RT_RNaseH_2"/>
</dbReference>
<evidence type="ECO:0000313" key="8">
    <source>
        <dbReference type="EMBL" id="CAF4307063.1"/>
    </source>
</evidence>
<keyword evidence="2" id="KW-0378">Hydrolase</keyword>
<sequence>MKVERIAKQAYPTFNQLNLDVLIKNKFLAVVPEDVFDKLNIALLDKDLAAVPFEKIVSLAEKVQKTTPKTVIVEVAKAANTVVIEPEPVANVQAAISLRPNSGAIPRVNCTHCNKPGHAQTSCWTLHPNLKPARNSNGNFRGNFNNNTSRGNYNNNNRGGWNNNRGSQGNQSVGGRKCYACNDFGHLANVCPTRNRYNNTPPPSSFQIRAPSATVFTLDKHCGACGARGADFHFFNSCPYVIEQQAQLASAAAASNTNPSNNTNTTPFSLNICIIDNYKYKSLVHSGAEICLIGIKNVRKNHNINEITNAGINVTGIGGSVKVHGRINLKVNIGADFIRANEFIIDMASKKLLKRLNKIDKIEPKAINKLEQYYTNGAVRLIETIDLKPQHSTIAAFNLDRKFKDNSCVINSNCKNLVMPIINCSDGMIQLKAGTIIAFAQKLVSKNNGELAEAGVEWCKKEVNVSENKKSESFMEMFRMDEAKLTSDQNKKVEALLNKFSKCISLSDNDVGKTSTLSHSIKLTRDIAIKQPIRRINGELAEEVETQLQQLCDDGIIRPSNSPWSSCIVPVKKRCGGLRLAIDYRLLNNLTVKDSFPLPNLNDAHGLKIKPQKCYLFRKAVKFLGYEVSQNGIMPDKKNIEGITSFPKPTTVKNVRSFLGIVNFYRLHIPNCSIIQKPLSALTGKNKVLVWNDEAEKAFIKLKQLLVSPQLLAYPDYNSIEPLEIHVDSSLTGAGAVLSQKQLGVVRPIAFISTSWGVTEQNYASTARELAGLRWA</sequence>
<evidence type="ECO:0000256" key="1">
    <source>
        <dbReference type="ARBA" id="ARBA00022670"/>
    </source>
</evidence>